<keyword evidence="1 3" id="KW-0547">Nucleotide-binding</keyword>
<dbReference type="GO" id="GO:0003924">
    <property type="term" value="F:GTPase activity"/>
    <property type="evidence" value="ECO:0007669"/>
    <property type="project" value="InterPro"/>
</dbReference>
<organism evidence="5 6">
    <name type="scientific">Magnusiomyces paraingens</name>
    <dbReference type="NCBI Taxonomy" id="2606893"/>
    <lineage>
        <taxon>Eukaryota</taxon>
        <taxon>Fungi</taxon>
        <taxon>Dikarya</taxon>
        <taxon>Ascomycota</taxon>
        <taxon>Saccharomycotina</taxon>
        <taxon>Dipodascomycetes</taxon>
        <taxon>Dipodascales</taxon>
        <taxon>Dipodascaceae</taxon>
        <taxon>Magnusiomyces</taxon>
    </lineage>
</organism>
<evidence type="ECO:0000313" key="6">
    <source>
        <dbReference type="Proteomes" id="UP000398389"/>
    </source>
</evidence>
<name>A0A5E8C1P1_9ASCO</name>
<feature type="binding site" evidence="3">
    <location>
        <position position="57"/>
    </location>
    <ligand>
        <name>GTP</name>
        <dbReference type="ChEBI" id="CHEBI:37565"/>
    </ligand>
</feature>
<sequence>MFTDLWNWIVSYYDYLIARFWAAELEITLLGLQNAGKTSLLRVLAGDKFTRDWDVGGQPRFRTMWERYCLGVDAIVFVVDSADAHTYEGARQELHAVCNNSSLSDIPVLVLANKNDLAEALPLEDFVTKMDIKGIKNHQVTCYSVSVKETDNLNAVVSWLVSQKENNVNKEGSAQEEGEEAET</sequence>
<protein>
    <submittedName>
        <fullName evidence="5">Uncharacterized protein</fullName>
    </submittedName>
</protein>
<feature type="binding site" evidence="4">
    <location>
        <position position="38"/>
    </location>
    <ligand>
        <name>Mg(2+)</name>
        <dbReference type="ChEBI" id="CHEBI:18420"/>
    </ligand>
</feature>
<evidence type="ECO:0000256" key="3">
    <source>
        <dbReference type="PIRSR" id="PIRSR606689-1"/>
    </source>
</evidence>
<evidence type="ECO:0000256" key="1">
    <source>
        <dbReference type="ARBA" id="ARBA00022741"/>
    </source>
</evidence>
<dbReference type="Gene3D" id="3.40.50.300">
    <property type="entry name" value="P-loop containing nucleotide triphosphate hydrolases"/>
    <property type="match status" value="2"/>
</dbReference>
<dbReference type="Proteomes" id="UP000398389">
    <property type="component" value="Unassembled WGS sequence"/>
</dbReference>
<feature type="binding site" evidence="3">
    <location>
        <begin position="113"/>
        <end position="116"/>
    </location>
    <ligand>
        <name>GTP</name>
        <dbReference type="ChEBI" id="CHEBI:37565"/>
    </ligand>
</feature>
<dbReference type="RefSeq" id="XP_031856485.1">
    <property type="nucleotide sequence ID" value="XM_032000594.1"/>
</dbReference>
<evidence type="ECO:0000256" key="4">
    <source>
        <dbReference type="PIRSR" id="PIRSR606689-2"/>
    </source>
</evidence>
<reference evidence="5 6" key="1">
    <citation type="submission" date="2019-09" db="EMBL/GenBank/DDBJ databases">
        <authorList>
            <person name="Brejova B."/>
        </authorList>
    </citation>
    <scope>NUCLEOTIDE SEQUENCE [LARGE SCALE GENOMIC DNA]</scope>
</reference>
<dbReference type="AlphaFoldDB" id="A0A5E8C1P1"/>
<dbReference type="PANTHER" id="PTHR45732:SF7">
    <property type="entry name" value="ADP-RIBOSYLATION FACTOR-LIKE PROTEIN 8"/>
    <property type="match status" value="1"/>
</dbReference>
<dbReference type="OrthoDB" id="2011769at2759"/>
<dbReference type="PROSITE" id="PS51417">
    <property type="entry name" value="ARF"/>
    <property type="match status" value="1"/>
</dbReference>
<dbReference type="InterPro" id="IPR006689">
    <property type="entry name" value="Small_GTPase_ARF/SAR"/>
</dbReference>
<dbReference type="SMART" id="SM00178">
    <property type="entry name" value="SAR"/>
    <property type="match status" value="1"/>
</dbReference>
<dbReference type="SUPFAM" id="SSF52540">
    <property type="entry name" value="P-loop containing nucleoside triphosphate hydrolases"/>
    <property type="match status" value="1"/>
</dbReference>
<gene>
    <name evidence="5" type="ORF">SAPINGB_P005880</name>
</gene>
<dbReference type="InterPro" id="IPR027417">
    <property type="entry name" value="P-loop_NTPase"/>
</dbReference>
<keyword evidence="4" id="KW-0460">Magnesium</keyword>
<keyword evidence="4" id="KW-0479">Metal-binding</keyword>
<proteinExistence type="predicted"/>
<dbReference type="Pfam" id="PF00025">
    <property type="entry name" value="Arf"/>
    <property type="match status" value="1"/>
</dbReference>
<dbReference type="GO" id="GO:0005525">
    <property type="term" value="F:GTP binding"/>
    <property type="evidence" value="ECO:0007669"/>
    <property type="project" value="UniProtKB-KW"/>
</dbReference>
<evidence type="ECO:0000313" key="5">
    <source>
        <dbReference type="EMBL" id="VVT57809.1"/>
    </source>
</evidence>
<dbReference type="EMBL" id="CABVLU010000005">
    <property type="protein sequence ID" value="VVT57809.1"/>
    <property type="molecule type" value="Genomic_DNA"/>
</dbReference>
<dbReference type="GO" id="GO:0046872">
    <property type="term" value="F:metal ion binding"/>
    <property type="evidence" value="ECO:0007669"/>
    <property type="project" value="UniProtKB-KW"/>
</dbReference>
<keyword evidence="2 3" id="KW-0342">GTP-binding</keyword>
<keyword evidence="6" id="KW-1185">Reference proteome</keyword>
<evidence type="ECO:0000256" key="2">
    <source>
        <dbReference type="ARBA" id="ARBA00023134"/>
    </source>
</evidence>
<feature type="binding site" evidence="3">
    <location>
        <begin position="31"/>
        <end position="38"/>
    </location>
    <ligand>
        <name>GTP</name>
        <dbReference type="ChEBI" id="CHEBI:37565"/>
    </ligand>
</feature>
<dbReference type="GeneID" id="43584694"/>
<dbReference type="SMART" id="SM00175">
    <property type="entry name" value="RAB"/>
    <property type="match status" value="1"/>
</dbReference>
<dbReference type="SMART" id="SM00177">
    <property type="entry name" value="ARF"/>
    <property type="match status" value="1"/>
</dbReference>
<dbReference type="GO" id="GO:0098852">
    <property type="term" value="C:lytic vacuole membrane"/>
    <property type="evidence" value="ECO:0007669"/>
    <property type="project" value="TreeGrafter"/>
</dbReference>
<accession>A0A5E8C1P1</accession>
<dbReference type="PANTHER" id="PTHR45732">
    <property type="entry name" value="ADP-RIBOSYLATION FACTOR-LIKE PROTEIN 8"/>
    <property type="match status" value="1"/>
</dbReference>